<feature type="compositionally biased region" description="Acidic residues" evidence="4">
    <location>
        <begin position="38"/>
        <end position="54"/>
    </location>
</feature>
<evidence type="ECO:0000256" key="4">
    <source>
        <dbReference type="SAM" id="MobiDB-lite"/>
    </source>
</evidence>
<feature type="domain" description="Glycoside hydrolase family 5" evidence="6">
    <location>
        <begin position="75"/>
        <end position="318"/>
    </location>
</feature>
<keyword evidence="1 3" id="KW-0378">Hydrolase</keyword>
<gene>
    <name evidence="7" type="ORF">LPB138_02890</name>
</gene>
<keyword evidence="2 3" id="KW-0326">Glycosidase</keyword>
<evidence type="ECO:0000256" key="5">
    <source>
        <dbReference type="SAM" id="SignalP"/>
    </source>
</evidence>
<evidence type="ECO:0000256" key="3">
    <source>
        <dbReference type="RuleBase" id="RU361153"/>
    </source>
</evidence>
<dbReference type="KEGG" id="lul:LPB138_02890"/>
<dbReference type="OrthoDB" id="154460at2"/>
<evidence type="ECO:0000313" key="8">
    <source>
        <dbReference type="Proteomes" id="UP000176050"/>
    </source>
</evidence>
<proteinExistence type="inferred from homology"/>
<dbReference type="PANTHER" id="PTHR34142:SF1">
    <property type="entry name" value="GLYCOSIDE HYDROLASE FAMILY 5 DOMAIN-CONTAINING PROTEIN"/>
    <property type="match status" value="1"/>
</dbReference>
<dbReference type="InterPro" id="IPR001547">
    <property type="entry name" value="Glyco_hydro_5"/>
</dbReference>
<keyword evidence="5" id="KW-0732">Signal</keyword>
<dbReference type="RefSeq" id="WP_070235807.1">
    <property type="nucleotide sequence ID" value="NZ_CP017478.1"/>
</dbReference>
<protein>
    <submittedName>
        <fullName evidence="7">Glycoside hydrolase</fullName>
    </submittedName>
</protein>
<dbReference type="Pfam" id="PF00150">
    <property type="entry name" value="Cellulase"/>
    <property type="match status" value="1"/>
</dbReference>
<dbReference type="STRING" id="1850246.LPB138_02890"/>
<dbReference type="Gene3D" id="3.20.20.80">
    <property type="entry name" value="Glycosidases"/>
    <property type="match status" value="1"/>
</dbReference>
<dbReference type="Proteomes" id="UP000176050">
    <property type="component" value="Chromosome"/>
</dbReference>
<dbReference type="PANTHER" id="PTHR34142">
    <property type="entry name" value="ENDO-BETA-1,4-GLUCANASE A"/>
    <property type="match status" value="1"/>
</dbReference>
<feature type="signal peptide" evidence="5">
    <location>
        <begin position="1"/>
        <end position="26"/>
    </location>
</feature>
<organism evidence="7 8">
    <name type="scientific">Urechidicola croceus</name>
    <dbReference type="NCBI Taxonomy" id="1850246"/>
    <lineage>
        <taxon>Bacteria</taxon>
        <taxon>Pseudomonadati</taxon>
        <taxon>Bacteroidota</taxon>
        <taxon>Flavobacteriia</taxon>
        <taxon>Flavobacteriales</taxon>
        <taxon>Flavobacteriaceae</taxon>
        <taxon>Urechidicola</taxon>
    </lineage>
</organism>
<dbReference type="InterPro" id="IPR017853">
    <property type="entry name" value="GH"/>
</dbReference>
<evidence type="ECO:0000313" key="7">
    <source>
        <dbReference type="EMBL" id="AOW19691.1"/>
    </source>
</evidence>
<sequence>MHIYTIFKRNLLILSLSLFFISCESSNDTEQPINENPIENEEPIDTPEEENEEEQTYTSVVEEYGQLSVVGNKIVDQHGNPIQLRGMSLFWSQWIGKYYNQETIKWLKDDWQCTVVRAAMAIDHEGYLTNPEAEKAKVMAVVDAAIEEGIYVIIDWHDHEAENHLTESKAFFSEMAELYGDYPNVIYEPYNEPLDVPWFSVLKPYHEAVITEIRNHDPDNLVICGTRNWSQNVNEVIGLKIDDPNVAYTLHYYAATHKQELRDIATLALNNDIPLFVTEFGTTQASGDEEIDAAESEMWWNFLDQHKISWCNWSIADKEELAAALKPDASATGGWTASEITTSGTMVRNELKAKNKQY</sequence>
<feature type="region of interest" description="Disordered" evidence="4">
    <location>
        <begin position="27"/>
        <end position="54"/>
    </location>
</feature>
<evidence type="ECO:0000256" key="2">
    <source>
        <dbReference type="ARBA" id="ARBA00023295"/>
    </source>
</evidence>
<feature type="chain" id="PRO_5009110764" evidence="5">
    <location>
        <begin position="27"/>
        <end position="358"/>
    </location>
</feature>
<dbReference type="AlphaFoldDB" id="A0A1D8P592"/>
<dbReference type="EMBL" id="CP017478">
    <property type="protein sequence ID" value="AOW19691.1"/>
    <property type="molecule type" value="Genomic_DNA"/>
</dbReference>
<dbReference type="SUPFAM" id="SSF51445">
    <property type="entry name" value="(Trans)glycosidases"/>
    <property type="match status" value="1"/>
</dbReference>
<dbReference type="GO" id="GO:0004553">
    <property type="term" value="F:hydrolase activity, hydrolyzing O-glycosyl compounds"/>
    <property type="evidence" value="ECO:0007669"/>
    <property type="project" value="InterPro"/>
</dbReference>
<evidence type="ECO:0000256" key="1">
    <source>
        <dbReference type="ARBA" id="ARBA00022801"/>
    </source>
</evidence>
<feature type="compositionally biased region" description="Low complexity" evidence="4">
    <location>
        <begin position="27"/>
        <end position="37"/>
    </location>
</feature>
<keyword evidence="8" id="KW-1185">Reference proteome</keyword>
<dbReference type="GO" id="GO:0000272">
    <property type="term" value="P:polysaccharide catabolic process"/>
    <property type="evidence" value="ECO:0007669"/>
    <property type="project" value="InterPro"/>
</dbReference>
<evidence type="ECO:0000259" key="6">
    <source>
        <dbReference type="Pfam" id="PF00150"/>
    </source>
</evidence>
<accession>A0A1D8P592</accession>
<name>A0A1D8P592_9FLAO</name>
<reference evidence="7 8" key="1">
    <citation type="submission" date="2016-10" db="EMBL/GenBank/DDBJ databases">
        <title>Lutibacter sp. LPB0138, isolated from marine gastropod.</title>
        <authorList>
            <person name="Kim E."/>
            <person name="Yi H."/>
        </authorList>
    </citation>
    <scope>NUCLEOTIDE SEQUENCE [LARGE SCALE GENOMIC DNA]</scope>
    <source>
        <strain evidence="7 8">LPB0138</strain>
    </source>
</reference>
<comment type="similarity">
    <text evidence="3">Belongs to the glycosyl hydrolase 5 (cellulase A) family.</text>
</comment>